<dbReference type="AlphaFoldDB" id="A0A502IE88"/>
<dbReference type="Proteomes" id="UP000320914">
    <property type="component" value="Unassembled WGS sequence"/>
</dbReference>
<proteinExistence type="predicted"/>
<sequence length="68" mass="7596">MNAADDFRFKSHELLLDLDAAINQMMMLVATRELSGERWCAAVTQHSDACAAWSSHLSESSLLNSHFL</sequence>
<evidence type="ECO:0000313" key="1">
    <source>
        <dbReference type="EMBL" id="TPG84444.1"/>
    </source>
</evidence>
<gene>
    <name evidence="1" type="ORF">EAH74_10345</name>
</gene>
<name>A0A502IE88_9PSED</name>
<evidence type="ECO:0000313" key="2">
    <source>
        <dbReference type="Proteomes" id="UP000320914"/>
    </source>
</evidence>
<protein>
    <submittedName>
        <fullName evidence="1">Uncharacterized protein</fullName>
    </submittedName>
</protein>
<comment type="caution">
    <text evidence="1">The sequence shown here is derived from an EMBL/GenBank/DDBJ whole genome shotgun (WGS) entry which is preliminary data.</text>
</comment>
<dbReference type="EMBL" id="RCZA01000004">
    <property type="protein sequence ID" value="TPG84444.1"/>
    <property type="molecule type" value="Genomic_DNA"/>
</dbReference>
<reference evidence="1 2" key="1">
    <citation type="journal article" date="2019" name="Environ. Microbiol.">
        <title>Species interactions and distinct microbial communities in high Arctic permafrost affected cryosols are associated with the CH4 and CO2 gas fluxes.</title>
        <authorList>
            <person name="Altshuler I."/>
            <person name="Hamel J."/>
            <person name="Turney S."/>
            <person name="Magnuson E."/>
            <person name="Levesque R."/>
            <person name="Greer C."/>
            <person name="Whyte L.G."/>
        </authorList>
    </citation>
    <scope>NUCLEOTIDE SEQUENCE [LARGE SCALE GENOMIC DNA]</scope>
    <source>
        <strain evidence="1 2">OWC5</strain>
    </source>
</reference>
<organism evidence="1 2">
    <name type="scientific">Pseudomonas mandelii</name>
    <dbReference type="NCBI Taxonomy" id="75612"/>
    <lineage>
        <taxon>Bacteria</taxon>
        <taxon>Pseudomonadati</taxon>
        <taxon>Pseudomonadota</taxon>
        <taxon>Gammaproteobacteria</taxon>
        <taxon>Pseudomonadales</taxon>
        <taxon>Pseudomonadaceae</taxon>
        <taxon>Pseudomonas</taxon>
    </lineage>
</organism>
<accession>A0A502IE88</accession>